<dbReference type="Pfam" id="PF08797">
    <property type="entry name" value="HIRAN"/>
    <property type="match status" value="1"/>
</dbReference>
<dbReference type="Pfam" id="PF24559">
    <property type="entry name" value="UBA_RAD5A"/>
    <property type="match status" value="1"/>
</dbReference>
<dbReference type="Proteomes" id="UP000593562">
    <property type="component" value="Unassembled WGS sequence"/>
</dbReference>
<evidence type="ECO:0000259" key="18">
    <source>
        <dbReference type="PROSITE" id="PS51194"/>
    </source>
</evidence>
<keyword evidence="12" id="KW-0234">DNA repair</keyword>
<evidence type="ECO:0000256" key="12">
    <source>
        <dbReference type="ARBA" id="ARBA00023204"/>
    </source>
</evidence>
<evidence type="ECO:0000313" key="19">
    <source>
        <dbReference type="EMBL" id="KAF5744809.1"/>
    </source>
</evidence>
<dbReference type="SMART" id="SM00490">
    <property type="entry name" value="HELICc"/>
    <property type="match status" value="1"/>
</dbReference>
<feature type="compositionally biased region" description="Acidic residues" evidence="15">
    <location>
        <begin position="461"/>
        <end position="470"/>
    </location>
</feature>
<evidence type="ECO:0000256" key="15">
    <source>
        <dbReference type="SAM" id="MobiDB-lite"/>
    </source>
</evidence>
<keyword evidence="13" id="KW-0539">Nucleus</keyword>
<feature type="region of interest" description="Disordered" evidence="15">
    <location>
        <begin position="445"/>
        <end position="477"/>
    </location>
</feature>
<dbReference type="InterPro" id="IPR001650">
    <property type="entry name" value="Helicase_C-like"/>
</dbReference>
<dbReference type="SUPFAM" id="SSF52540">
    <property type="entry name" value="P-loop containing nucleoside triphosphate hydrolases"/>
    <property type="match status" value="2"/>
</dbReference>
<feature type="domain" description="Helicase C-terminal" evidence="18">
    <location>
        <begin position="870"/>
        <end position="1035"/>
    </location>
</feature>
<feature type="compositionally biased region" description="Low complexity" evidence="15">
    <location>
        <begin position="449"/>
        <end position="460"/>
    </location>
</feature>
<feature type="region of interest" description="Disordered" evidence="15">
    <location>
        <begin position="49"/>
        <end position="97"/>
    </location>
</feature>
<keyword evidence="6 14" id="KW-0863">Zinc-finger</keyword>
<evidence type="ECO:0000256" key="2">
    <source>
        <dbReference type="ARBA" id="ARBA00008438"/>
    </source>
</evidence>
<accession>A0A7J7DEV8</accession>
<comment type="caution">
    <text evidence="19">The sequence shown here is derived from an EMBL/GenBank/DDBJ whole genome shotgun (WGS) entry which is preliminary data.</text>
</comment>
<dbReference type="Gene3D" id="3.40.50.300">
    <property type="entry name" value="P-loop containing nucleotide triphosphate hydrolases"/>
    <property type="match status" value="1"/>
</dbReference>
<evidence type="ECO:0000256" key="5">
    <source>
        <dbReference type="ARBA" id="ARBA00022763"/>
    </source>
</evidence>
<dbReference type="GO" id="GO:0008094">
    <property type="term" value="F:ATP-dependent activity, acting on DNA"/>
    <property type="evidence" value="ECO:0007669"/>
    <property type="project" value="TreeGrafter"/>
</dbReference>
<gene>
    <name evidence="19" type="ORF">HS088_TW07G00389</name>
</gene>
<dbReference type="GO" id="GO:0016818">
    <property type="term" value="F:hydrolase activity, acting on acid anhydrides, in phosphorus-containing anhydrides"/>
    <property type="evidence" value="ECO:0007669"/>
    <property type="project" value="InterPro"/>
</dbReference>
<feature type="domain" description="Helicase ATP-binding" evidence="17">
    <location>
        <begin position="411"/>
        <end position="628"/>
    </location>
</feature>
<dbReference type="GO" id="GO:0004386">
    <property type="term" value="F:helicase activity"/>
    <property type="evidence" value="ECO:0007669"/>
    <property type="project" value="UniProtKB-KW"/>
</dbReference>
<reference evidence="19 20" key="1">
    <citation type="journal article" date="2020" name="Nat. Commun.">
        <title>Genome of Tripterygium wilfordii and identification of cytochrome P450 involved in triptolide biosynthesis.</title>
        <authorList>
            <person name="Tu L."/>
            <person name="Su P."/>
            <person name="Zhang Z."/>
            <person name="Gao L."/>
            <person name="Wang J."/>
            <person name="Hu T."/>
            <person name="Zhou J."/>
            <person name="Zhang Y."/>
            <person name="Zhao Y."/>
            <person name="Liu Y."/>
            <person name="Song Y."/>
            <person name="Tong Y."/>
            <person name="Lu Y."/>
            <person name="Yang J."/>
            <person name="Xu C."/>
            <person name="Jia M."/>
            <person name="Peters R.J."/>
            <person name="Huang L."/>
            <person name="Gao W."/>
        </authorList>
    </citation>
    <scope>NUCLEOTIDE SEQUENCE [LARGE SCALE GENOMIC DNA]</scope>
    <source>
        <strain evidence="20">cv. XIE 37</strain>
        <tissue evidence="19">Leaf</tissue>
    </source>
</reference>
<dbReference type="InterPro" id="IPR038718">
    <property type="entry name" value="SNF2-like_sf"/>
</dbReference>
<dbReference type="EMBL" id="JAAARO010000007">
    <property type="protein sequence ID" value="KAF5744809.1"/>
    <property type="molecule type" value="Genomic_DNA"/>
</dbReference>
<dbReference type="SMART" id="SM00910">
    <property type="entry name" value="HIRAN"/>
    <property type="match status" value="1"/>
</dbReference>
<dbReference type="SMART" id="SM00487">
    <property type="entry name" value="DEXDc"/>
    <property type="match status" value="1"/>
</dbReference>
<dbReference type="InterPro" id="IPR014001">
    <property type="entry name" value="Helicase_ATP-bd"/>
</dbReference>
<evidence type="ECO:0000256" key="6">
    <source>
        <dbReference type="ARBA" id="ARBA00022771"/>
    </source>
</evidence>
<evidence type="ECO:0000256" key="1">
    <source>
        <dbReference type="ARBA" id="ARBA00004123"/>
    </source>
</evidence>
<feature type="region of interest" description="Disordered" evidence="15">
    <location>
        <begin position="294"/>
        <end position="322"/>
    </location>
</feature>
<dbReference type="PROSITE" id="PS00518">
    <property type="entry name" value="ZF_RING_1"/>
    <property type="match status" value="1"/>
</dbReference>
<dbReference type="PROSITE" id="PS50089">
    <property type="entry name" value="ZF_RING_2"/>
    <property type="match status" value="1"/>
</dbReference>
<evidence type="ECO:0000256" key="4">
    <source>
        <dbReference type="ARBA" id="ARBA00022741"/>
    </source>
</evidence>
<feature type="compositionally biased region" description="Basic and acidic residues" evidence="15">
    <location>
        <begin position="58"/>
        <end position="94"/>
    </location>
</feature>
<dbReference type="SMART" id="SM00184">
    <property type="entry name" value="RING"/>
    <property type="match status" value="1"/>
</dbReference>
<keyword evidence="11" id="KW-0156">Chromatin regulator</keyword>
<dbReference type="GO" id="GO:0006325">
    <property type="term" value="P:chromatin organization"/>
    <property type="evidence" value="ECO:0007669"/>
    <property type="project" value="UniProtKB-KW"/>
</dbReference>
<dbReference type="Pfam" id="PF13920">
    <property type="entry name" value="zf-C3HC4_3"/>
    <property type="match status" value="1"/>
</dbReference>
<dbReference type="PROSITE" id="PS51194">
    <property type="entry name" value="HELICASE_CTER"/>
    <property type="match status" value="1"/>
</dbReference>
<dbReference type="InterPro" id="IPR056450">
    <property type="entry name" value="UBA_RAD5A"/>
</dbReference>
<keyword evidence="3" id="KW-0479">Metal-binding</keyword>
<dbReference type="FunCoup" id="A0A7J7DEV8">
    <property type="interactions" value="1291"/>
</dbReference>
<evidence type="ECO:0000259" key="17">
    <source>
        <dbReference type="PROSITE" id="PS51192"/>
    </source>
</evidence>
<dbReference type="InterPro" id="IPR000330">
    <property type="entry name" value="SNF2_N"/>
</dbReference>
<keyword evidence="20" id="KW-1185">Reference proteome</keyword>
<comment type="subcellular location">
    <subcellularLocation>
        <location evidence="1">Nucleus</location>
    </subcellularLocation>
</comment>
<dbReference type="CDD" id="cd18008">
    <property type="entry name" value="DEXDc_SHPRH-like"/>
    <property type="match status" value="1"/>
</dbReference>
<dbReference type="InterPro" id="IPR050628">
    <property type="entry name" value="SNF2_RAD54_helicase_TF"/>
</dbReference>
<dbReference type="PROSITE" id="PS51192">
    <property type="entry name" value="HELICASE_ATP_BIND_1"/>
    <property type="match status" value="1"/>
</dbReference>
<dbReference type="Pfam" id="PF00176">
    <property type="entry name" value="SNF2-rel_dom"/>
    <property type="match status" value="1"/>
</dbReference>
<dbReference type="InParanoid" id="A0A7J7DEV8"/>
<sequence length="1035" mass="115252">MGSKVTDELLSTVRSVVGSDYSDMDIIRALHMAKGDATAAINIMFDTPSFRKPKTTRKPPDISSRDSSSDKLVAKKDHENSLSDIKEVDSRETGAGDVGGAVVEDARVITNDSIGSQWWLVGTGEVSGLSTCKGRALKAGDEFAFTFPAKSGASSPSPGKAFGRGRQVAGCSEIVRFSTKDSGEIGRIPNEWARCLLPLVRDKKVRIQGFCKSAPNLLGIMDPIHLSISVYINSSMFRKLHRTTLKATSNSTEQSVVHPLPNLFRLLGLTPFKKAELTPGDLYQKKRPFNSEGAPGLPASLLPANKSKNQSQSENDFEPEESISDADLNTIVGVGDHSLLEEMDPPGTLQCELRPYQKQALHWMIQLEKGQCLDEAATTLHPCWEGYHLADKRDLVVYLNAFSGEATIEFPSTLQMARGGILADAMGLGKTIMTLALLLAHSERGGSLGSRSNSQSSGEGIEVDDIESEFPDPSRKATKFSGFDKMMKQKNKLITGGNLIVCPMTLLNQWKAEIETHAQPGALSLYIHYGQSRLKDAKILAQSDVVITTYGVLASEFSAENSEENGGLLSVRWFRVVLDEAHTIKSSKSQISMAATALVADRRWCLTGTPIQNNLEDIYSLLRFLKVEPWGNWAWWNKLIQKPFEEGDERGLKLVQSILKPIMLRRTKFSTDREGRPILVLPPAHSEVIYCELTDAEKDFYEALFKRSKVKFDQFVEQGRVLHNYASILELLLRLRQCCDHPFLVMSRGDTQEYSDLNKLARRFLKGGCNSLEGEDKEVPSRAYVQEVVEELRKGEQGECPICLEAFEDAVLTPCAHRLCRECLLASWHNSTSGLCPVCRKVISRQDLITAPTESRFQIDIEKNWVESSKIVVLLRELENLRLSGSKSIIFSQWTAFLDLLQIPLSRLNIPFVRLDGTLNLQQREKVIKLFSEDDNILVLLMSLKAGGVGINLTAASNAFVLDPWWNPAVEEQAVMRIHRIGQTKNVMIKRFIVKGTVEERMEAVQARKQRMISGALTDQEVRTARIEELKMLFT</sequence>
<dbReference type="PANTHER" id="PTHR45626">
    <property type="entry name" value="TRANSCRIPTION TERMINATION FACTOR 2-RELATED"/>
    <property type="match status" value="1"/>
</dbReference>
<evidence type="ECO:0000313" key="20">
    <source>
        <dbReference type="Proteomes" id="UP000593562"/>
    </source>
</evidence>
<dbReference type="Pfam" id="PF00271">
    <property type="entry name" value="Helicase_C"/>
    <property type="match status" value="1"/>
</dbReference>
<organism evidence="19 20">
    <name type="scientific">Tripterygium wilfordii</name>
    <name type="common">Thunder God vine</name>
    <dbReference type="NCBI Taxonomy" id="458696"/>
    <lineage>
        <taxon>Eukaryota</taxon>
        <taxon>Viridiplantae</taxon>
        <taxon>Streptophyta</taxon>
        <taxon>Embryophyta</taxon>
        <taxon>Tracheophyta</taxon>
        <taxon>Spermatophyta</taxon>
        <taxon>Magnoliopsida</taxon>
        <taxon>eudicotyledons</taxon>
        <taxon>Gunneridae</taxon>
        <taxon>Pentapetalae</taxon>
        <taxon>rosids</taxon>
        <taxon>fabids</taxon>
        <taxon>Celastrales</taxon>
        <taxon>Celastraceae</taxon>
        <taxon>Tripterygium</taxon>
    </lineage>
</organism>
<name>A0A7J7DEV8_TRIWF</name>
<evidence type="ECO:0000259" key="16">
    <source>
        <dbReference type="PROSITE" id="PS50089"/>
    </source>
</evidence>
<dbReference type="FunFam" id="3.40.50.10810:FF:000089">
    <property type="entry name" value="DNA repair protein RAD5B"/>
    <property type="match status" value="1"/>
</dbReference>
<evidence type="ECO:0000256" key="13">
    <source>
        <dbReference type="ARBA" id="ARBA00023242"/>
    </source>
</evidence>
<dbReference type="InterPro" id="IPR001841">
    <property type="entry name" value="Znf_RING"/>
</dbReference>
<dbReference type="GO" id="GO:0003676">
    <property type="term" value="F:nucleic acid binding"/>
    <property type="evidence" value="ECO:0007669"/>
    <property type="project" value="InterPro"/>
</dbReference>
<keyword evidence="8 19" id="KW-0347">Helicase</keyword>
<dbReference type="SUPFAM" id="SSF57850">
    <property type="entry name" value="RING/U-box"/>
    <property type="match status" value="1"/>
</dbReference>
<dbReference type="OrthoDB" id="448448at2759"/>
<evidence type="ECO:0000256" key="3">
    <source>
        <dbReference type="ARBA" id="ARBA00022723"/>
    </source>
</evidence>
<evidence type="ECO:0000256" key="7">
    <source>
        <dbReference type="ARBA" id="ARBA00022801"/>
    </source>
</evidence>
<comment type="similarity">
    <text evidence="2">Belongs to the SNF2/RAD54 helicase family. RAD16 subfamily.</text>
</comment>
<dbReference type="AlphaFoldDB" id="A0A7J7DEV8"/>
<keyword evidence="5" id="KW-0227">DNA damage</keyword>
<dbReference type="GO" id="GO:0005634">
    <property type="term" value="C:nucleus"/>
    <property type="evidence" value="ECO:0007669"/>
    <property type="project" value="UniProtKB-SubCell"/>
</dbReference>
<keyword evidence="9" id="KW-0862">Zinc</keyword>
<protein>
    <submittedName>
        <fullName evidence="19">DNA/RNA helicase protein isoform 1</fullName>
    </submittedName>
</protein>
<evidence type="ECO:0000256" key="8">
    <source>
        <dbReference type="ARBA" id="ARBA00022806"/>
    </source>
</evidence>
<evidence type="ECO:0000256" key="11">
    <source>
        <dbReference type="ARBA" id="ARBA00022853"/>
    </source>
</evidence>
<dbReference type="GO" id="GO:0005524">
    <property type="term" value="F:ATP binding"/>
    <property type="evidence" value="ECO:0007669"/>
    <property type="project" value="UniProtKB-KW"/>
</dbReference>
<keyword evidence="4" id="KW-0547">Nucleotide-binding</keyword>
<keyword evidence="7" id="KW-0378">Hydrolase</keyword>
<dbReference type="Gene3D" id="3.40.50.10810">
    <property type="entry name" value="Tandem AAA-ATPase domain"/>
    <property type="match status" value="2"/>
</dbReference>
<dbReference type="InterPro" id="IPR017907">
    <property type="entry name" value="Znf_RING_CS"/>
</dbReference>
<evidence type="ECO:0000256" key="14">
    <source>
        <dbReference type="PROSITE-ProRule" id="PRU00175"/>
    </source>
</evidence>
<dbReference type="InterPro" id="IPR027417">
    <property type="entry name" value="P-loop_NTPase"/>
</dbReference>
<dbReference type="InterPro" id="IPR014905">
    <property type="entry name" value="HIRAN"/>
</dbReference>
<dbReference type="Gene3D" id="3.30.40.10">
    <property type="entry name" value="Zinc/RING finger domain, C3HC4 (zinc finger)"/>
    <property type="match status" value="1"/>
</dbReference>
<dbReference type="CDD" id="cd18793">
    <property type="entry name" value="SF2_C_SNF"/>
    <property type="match status" value="1"/>
</dbReference>
<dbReference type="PANTHER" id="PTHR45626:SF45">
    <property type="entry name" value="DNA REPAIR PROTEIN RAD5A"/>
    <property type="match status" value="1"/>
</dbReference>
<keyword evidence="10" id="KW-0067">ATP-binding</keyword>
<evidence type="ECO:0000256" key="9">
    <source>
        <dbReference type="ARBA" id="ARBA00022833"/>
    </source>
</evidence>
<dbReference type="GO" id="GO:0006281">
    <property type="term" value="P:DNA repair"/>
    <property type="evidence" value="ECO:0007669"/>
    <property type="project" value="UniProtKB-KW"/>
</dbReference>
<feature type="domain" description="RING-type" evidence="16">
    <location>
        <begin position="800"/>
        <end position="840"/>
    </location>
</feature>
<dbReference type="InterPro" id="IPR013083">
    <property type="entry name" value="Znf_RING/FYVE/PHD"/>
</dbReference>
<dbReference type="InterPro" id="IPR049730">
    <property type="entry name" value="SNF2/RAD54-like_C"/>
</dbReference>
<evidence type="ECO:0000256" key="10">
    <source>
        <dbReference type="ARBA" id="ARBA00022840"/>
    </source>
</evidence>
<dbReference type="GO" id="GO:0008270">
    <property type="term" value="F:zinc ion binding"/>
    <property type="evidence" value="ECO:0007669"/>
    <property type="project" value="UniProtKB-KW"/>
</dbReference>
<proteinExistence type="inferred from homology"/>